<comment type="subcellular location">
    <subcellularLocation>
        <location evidence="1 6">Membrane</location>
        <topology evidence="1 6">Multi-pass membrane protein</topology>
    </subcellularLocation>
</comment>
<dbReference type="GO" id="GO:0016020">
    <property type="term" value="C:membrane"/>
    <property type="evidence" value="ECO:0007669"/>
    <property type="project" value="UniProtKB-SubCell"/>
</dbReference>
<feature type="transmembrane region" description="Helical" evidence="6">
    <location>
        <begin position="116"/>
        <end position="136"/>
    </location>
</feature>
<dbReference type="EMBL" id="AWUE01023036">
    <property type="protein sequence ID" value="OMO55142.1"/>
    <property type="molecule type" value="Genomic_DNA"/>
</dbReference>
<evidence type="ECO:0000256" key="1">
    <source>
        <dbReference type="ARBA" id="ARBA00004141"/>
    </source>
</evidence>
<dbReference type="OrthoDB" id="1728340at2759"/>
<feature type="domain" description="EamA" evidence="8">
    <location>
        <begin position="162"/>
        <end position="300"/>
    </location>
</feature>
<keyword evidence="3 6" id="KW-0812">Transmembrane</keyword>
<feature type="transmembrane region" description="Helical" evidence="6">
    <location>
        <begin position="44"/>
        <end position="64"/>
    </location>
</feature>
<evidence type="ECO:0000256" key="5">
    <source>
        <dbReference type="ARBA" id="ARBA00023136"/>
    </source>
</evidence>
<feature type="transmembrane region" description="Helical" evidence="6">
    <location>
        <begin position="12"/>
        <end position="32"/>
    </location>
</feature>
<evidence type="ECO:0000256" key="2">
    <source>
        <dbReference type="ARBA" id="ARBA00007635"/>
    </source>
</evidence>
<evidence type="ECO:0000256" key="4">
    <source>
        <dbReference type="ARBA" id="ARBA00022989"/>
    </source>
</evidence>
<name>A0A1R3GAL7_9ROSI</name>
<evidence type="ECO:0000313" key="10">
    <source>
        <dbReference type="Proteomes" id="UP000187203"/>
    </source>
</evidence>
<dbReference type="GO" id="GO:0022857">
    <property type="term" value="F:transmembrane transporter activity"/>
    <property type="evidence" value="ECO:0007669"/>
    <property type="project" value="InterPro"/>
</dbReference>
<dbReference type="InterPro" id="IPR000620">
    <property type="entry name" value="EamA_dom"/>
</dbReference>
<organism evidence="9 10">
    <name type="scientific">Corchorus olitorius</name>
    <dbReference type="NCBI Taxonomy" id="93759"/>
    <lineage>
        <taxon>Eukaryota</taxon>
        <taxon>Viridiplantae</taxon>
        <taxon>Streptophyta</taxon>
        <taxon>Embryophyta</taxon>
        <taxon>Tracheophyta</taxon>
        <taxon>Spermatophyta</taxon>
        <taxon>Magnoliopsida</taxon>
        <taxon>eudicotyledons</taxon>
        <taxon>Gunneridae</taxon>
        <taxon>Pentapetalae</taxon>
        <taxon>rosids</taxon>
        <taxon>malvids</taxon>
        <taxon>Malvales</taxon>
        <taxon>Malvaceae</taxon>
        <taxon>Grewioideae</taxon>
        <taxon>Apeibeae</taxon>
        <taxon>Corchorus</taxon>
    </lineage>
</organism>
<dbReference type="InterPro" id="IPR030184">
    <property type="entry name" value="WAT1-related"/>
</dbReference>
<comment type="caution">
    <text evidence="9">The sequence shown here is derived from an EMBL/GenBank/DDBJ whole genome shotgun (WGS) entry which is preliminary data.</text>
</comment>
<proteinExistence type="inferred from homology"/>
<protein>
    <recommendedName>
        <fullName evidence="6">WAT1-related protein</fullName>
    </recommendedName>
</protein>
<keyword evidence="4 6" id="KW-1133">Transmembrane helix</keyword>
<feature type="transmembrane region" description="Helical" evidence="6">
    <location>
        <begin position="160"/>
        <end position="180"/>
    </location>
</feature>
<dbReference type="AlphaFoldDB" id="A0A1R3GAL7"/>
<sequence>MAYEFMATVAKYKPHFTMVVSQIFYAILYFVTEAAFNEGLNPHVYVTFRFILAGLFMLPFAYFLEGNALTMNMYFLSMENTSPTFVASIFNSVSSLTFVLAVILRMEVVDVKNPRGFAKVLGTLISLAGVTAITLYKGPALQSLWDAPIHITKRFVHENWVKGSILTVASCISWAMWYIMQANALKNYPAKFSLTTWMNLLGGATSAVFTVCLQHKSSAWSIKTFSVSFWAVIYSGLCSSVLVFLQFWCMKDKGPVFAAMFNPLQTVIVVILAYFVLGEKLYTGSILGGAIVIIGLYLLLWGKERDRSYIQSQEQSSSDPEDQLKPAKDEEVASVAKEEP</sequence>
<feature type="transmembrane region" description="Helical" evidence="6">
    <location>
        <begin position="281"/>
        <end position="300"/>
    </location>
</feature>
<accession>A0A1R3GAL7</accession>
<feature type="transmembrane region" description="Helical" evidence="6">
    <location>
        <begin position="192"/>
        <end position="209"/>
    </location>
</feature>
<keyword evidence="5 6" id="KW-0472">Membrane</keyword>
<feature type="compositionally biased region" description="Basic and acidic residues" evidence="7">
    <location>
        <begin position="322"/>
        <end position="340"/>
    </location>
</feature>
<evidence type="ECO:0000256" key="3">
    <source>
        <dbReference type="ARBA" id="ARBA00022692"/>
    </source>
</evidence>
<dbReference type="SUPFAM" id="SSF103481">
    <property type="entry name" value="Multidrug resistance efflux transporter EmrE"/>
    <property type="match status" value="1"/>
</dbReference>
<dbReference type="Pfam" id="PF00892">
    <property type="entry name" value="EamA"/>
    <property type="match status" value="1"/>
</dbReference>
<feature type="transmembrane region" description="Helical" evidence="6">
    <location>
        <begin position="256"/>
        <end position="275"/>
    </location>
</feature>
<feature type="transmembrane region" description="Helical" evidence="6">
    <location>
        <begin position="229"/>
        <end position="249"/>
    </location>
</feature>
<feature type="region of interest" description="Disordered" evidence="7">
    <location>
        <begin position="311"/>
        <end position="340"/>
    </location>
</feature>
<dbReference type="Proteomes" id="UP000187203">
    <property type="component" value="Unassembled WGS sequence"/>
</dbReference>
<reference evidence="10" key="1">
    <citation type="submission" date="2013-09" db="EMBL/GenBank/DDBJ databases">
        <title>Corchorus olitorius genome sequencing.</title>
        <authorList>
            <person name="Alam M."/>
            <person name="Haque M.S."/>
            <person name="Islam M.S."/>
            <person name="Emdad E.M."/>
            <person name="Islam M.M."/>
            <person name="Ahmed B."/>
            <person name="Halim A."/>
            <person name="Hossen Q.M.M."/>
            <person name="Hossain M.Z."/>
            <person name="Ahmed R."/>
            <person name="Khan M.M."/>
            <person name="Islam R."/>
            <person name="Rashid M.M."/>
            <person name="Khan S.A."/>
            <person name="Rahman M.S."/>
            <person name="Alam M."/>
            <person name="Yahiya A.S."/>
            <person name="Khan M.S."/>
            <person name="Azam M.S."/>
            <person name="Haque T."/>
            <person name="Lashkar M.Z.H."/>
            <person name="Akhand A.I."/>
            <person name="Morshed G."/>
            <person name="Roy S."/>
            <person name="Uddin K.S."/>
            <person name="Rabeya T."/>
            <person name="Hossain A.S."/>
            <person name="Chowdhury A."/>
            <person name="Snigdha A.R."/>
            <person name="Mortoza M.S."/>
            <person name="Matin S.A."/>
            <person name="Hoque S.M.E."/>
            <person name="Islam M.K."/>
            <person name="Roy D.K."/>
            <person name="Haider R."/>
            <person name="Moosa M.M."/>
            <person name="Elias S.M."/>
            <person name="Hasan A.M."/>
            <person name="Jahan S."/>
            <person name="Shafiuddin M."/>
            <person name="Mahmood N."/>
            <person name="Shommy N.S."/>
        </authorList>
    </citation>
    <scope>NUCLEOTIDE SEQUENCE [LARGE SCALE GENOMIC DNA]</scope>
    <source>
        <strain evidence="10">cv. O-4</strain>
    </source>
</reference>
<comment type="similarity">
    <text evidence="2 6">Belongs to the drug/metabolite transporter (DMT) superfamily. Plant drug/metabolite exporter (P-DME) (TC 2.A.7.4) family.</text>
</comment>
<evidence type="ECO:0000259" key="8">
    <source>
        <dbReference type="Pfam" id="PF00892"/>
    </source>
</evidence>
<feature type="transmembrane region" description="Helical" evidence="6">
    <location>
        <begin position="84"/>
        <end position="104"/>
    </location>
</feature>
<gene>
    <name evidence="9" type="ORF">COLO4_36179</name>
</gene>
<evidence type="ECO:0000313" key="9">
    <source>
        <dbReference type="EMBL" id="OMO55142.1"/>
    </source>
</evidence>
<evidence type="ECO:0000256" key="6">
    <source>
        <dbReference type="RuleBase" id="RU363077"/>
    </source>
</evidence>
<dbReference type="InterPro" id="IPR037185">
    <property type="entry name" value="EmrE-like"/>
</dbReference>
<dbReference type="PANTHER" id="PTHR31218">
    <property type="entry name" value="WAT1-RELATED PROTEIN"/>
    <property type="match status" value="1"/>
</dbReference>
<evidence type="ECO:0000256" key="7">
    <source>
        <dbReference type="SAM" id="MobiDB-lite"/>
    </source>
</evidence>
<keyword evidence="10" id="KW-1185">Reference proteome</keyword>